<evidence type="ECO:0000313" key="2">
    <source>
        <dbReference type="Proteomes" id="UP000054477"/>
    </source>
</evidence>
<name>A0A0C9XC00_9AGAR</name>
<dbReference type="EMBL" id="KN838761">
    <property type="protein sequence ID" value="KIJ95296.1"/>
    <property type="molecule type" value="Genomic_DNA"/>
</dbReference>
<dbReference type="Proteomes" id="UP000054477">
    <property type="component" value="Unassembled WGS sequence"/>
</dbReference>
<proteinExistence type="predicted"/>
<protein>
    <submittedName>
        <fullName evidence="1">Uncharacterized protein</fullName>
    </submittedName>
</protein>
<sequence length="90" mass="10103">MPNCYYHTSHLVTTVPLTFSLYVRSSNIYTDAYVRHLCGVRHFGSSFVTSSTLFQEIACAPGSRDHVIHSARSIVNSFSVCWELVLGFVD</sequence>
<organism evidence="1 2">
    <name type="scientific">Laccaria amethystina LaAM-08-1</name>
    <dbReference type="NCBI Taxonomy" id="1095629"/>
    <lineage>
        <taxon>Eukaryota</taxon>
        <taxon>Fungi</taxon>
        <taxon>Dikarya</taxon>
        <taxon>Basidiomycota</taxon>
        <taxon>Agaricomycotina</taxon>
        <taxon>Agaricomycetes</taxon>
        <taxon>Agaricomycetidae</taxon>
        <taxon>Agaricales</taxon>
        <taxon>Agaricineae</taxon>
        <taxon>Hydnangiaceae</taxon>
        <taxon>Laccaria</taxon>
    </lineage>
</organism>
<dbReference type="HOGENOM" id="CLU_2441196_0_0_1"/>
<reference evidence="1 2" key="1">
    <citation type="submission" date="2014-04" db="EMBL/GenBank/DDBJ databases">
        <authorList>
            <consortium name="DOE Joint Genome Institute"/>
            <person name="Kuo A."/>
            <person name="Kohler A."/>
            <person name="Nagy L.G."/>
            <person name="Floudas D."/>
            <person name="Copeland A."/>
            <person name="Barry K.W."/>
            <person name="Cichocki N."/>
            <person name="Veneault-Fourrey C."/>
            <person name="LaButti K."/>
            <person name="Lindquist E.A."/>
            <person name="Lipzen A."/>
            <person name="Lundell T."/>
            <person name="Morin E."/>
            <person name="Murat C."/>
            <person name="Sun H."/>
            <person name="Tunlid A."/>
            <person name="Henrissat B."/>
            <person name="Grigoriev I.V."/>
            <person name="Hibbett D.S."/>
            <person name="Martin F."/>
            <person name="Nordberg H.P."/>
            <person name="Cantor M.N."/>
            <person name="Hua S.X."/>
        </authorList>
    </citation>
    <scope>NUCLEOTIDE SEQUENCE [LARGE SCALE GENOMIC DNA]</scope>
    <source>
        <strain evidence="1 2">LaAM-08-1</strain>
    </source>
</reference>
<dbReference type="AlphaFoldDB" id="A0A0C9XC00"/>
<evidence type="ECO:0000313" key="1">
    <source>
        <dbReference type="EMBL" id="KIJ95296.1"/>
    </source>
</evidence>
<keyword evidence="2" id="KW-1185">Reference proteome</keyword>
<reference evidence="2" key="2">
    <citation type="submission" date="2015-01" db="EMBL/GenBank/DDBJ databases">
        <title>Evolutionary Origins and Diversification of the Mycorrhizal Mutualists.</title>
        <authorList>
            <consortium name="DOE Joint Genome Institute"/>
            <consortium name="Mycorrhizal Genomics Consortium"/>
            <person name="Kohler A."/>
            <person name="Kuo A."/>
            <person name="Nagy L.G."/>
            <person name="Floudas D."/>
            <person name="Copeland A."/>
            <person name="Barry K.W."/>
            <person name="Cichocki N."/>
            <person name="Veneault-Fourrey C."/>
            <person name="LaButti K."/>
            <person name="Lindquist E.A."/>
            <person name="Lipzen A."/>
            <person name="Lundell T."/>
            <person name="Morin E."/>
            <person name="Murat C."/>
            <person name="Riley R."/>
            <person name="Ohm R."/>
            <person name="Sun H."/>
            <person name="Tunlid A."/>
            <person name="Henrissat B."/>
            <person name="Grigoriev I.V."/>
            <person name="Hibbett D.S."/>
            <person name="Martin F."/>
        </authorList>
    </citation>
    <scope>NUCLEOTIDE SEQUENCE [LARGE SCALE GENOMIC DNA]</scope>
    <source>
        <strain evidence="2">LaAM-08-1</strain>
    </source>
</reference>
<accession>A0A0C9XC00</accession>
<gene>
    <name evidence="1" type="ORF">K443DRAFT_331317</name>
</gene>